<dbReference type="SUPFAM" id="SSF55469">
    <property type="entry name" value="FMN-dependent nitroreductase-like"/>
    <property type="match status" value="1"/>
</dbReference>
<dbReference type="Proteomes" id="UP000383122">
    <property type="component" value="Unassembled WGS sequence"/>
</dbReference>
<evidence type="ECO:0000259" key="1">
    <source>
        <dbReference type="Pfam" id="PF00881"/>
    </source>
</evidence>
<dbReference type="PANTHER" id="PTHR43745:SF2">
    <property type="entry name" value="NITROREDUCTASE MJ1384-RELATED"/>
    <property type="match status" value="1"/>
</dbReference>
<reference evidence="2 3" key="1">
    <citation type="submission" date="2019-08" db="EMBL/GenBank/DDBJ databases">
        <authorList>
            <person name="Peeters C."/>
        </authorList>
    </citation>
    <scope>NUCLEOTIDE SEQUENCE [LARGE SCALE GENOMIC DNA]</scope>
    <source>
        <strain evidence="2 3">LMG 31117</strain>
    </source>
</reference>
<feature type="domain" description="Nitroreductase" evidence="1">
    <location>
        <begin position="56"/>
        <end position="222"/>
    </location>
</feature>
<dbReference type="PANTHER" id="PTHR43745">
    <property type="entry name" value="NITROREDUCTASE MJ1384-RELATED"/>
    <property type="match status" value="1"/>
</dbReference>
<dbReference type="Gene3D" id="3.40.109.10">
    <property type="entry name" value="NADH Oxidase"/>
    <property type="match status" value="1"/>
</dbReference>
<evidence type="ECO:0000313" key="3">
    <source>
        <dbReference type="Proteomes" id="UP000383122"/>
    </source>
</evidence>
<dbReference type="InterPro" id="IPR052544">
    <property type="entry name" value="Bacteriocin_Proc_Enz"/>
</dbReference>
<accession>A0A5E4ZV45</accession>
<dbReference type="Pfam" id="PF00881">
    <property type="entry name" value="Nitroreductase"/>
    <property type="match status" value="1"/>
</dbReference>
<dbReference type="AlphaFoldDB" id="A0A5E4ZV45"/>
<keyword evidence="3" id="KW-1185">Reference proteome</keyword>
<proteinExistence type="predicted"/>
<sequence length="227" mass="24565">MDAIHQRIKIMNDLHRFPYEIVPAPTVPIAVTGSPDIIDLPSPDLGNGASLMVALARRRTTREFSQASLSSQQLGDLLWAANGINRADTGGRTAPSAHDVHEIDIYAALPEGVYLYDPMSHELRLKRAVDARNLTGYQDFVGGAPLDLVYVVNHFRADRFPAEQRDTFAGVAIGAISQNVSLYCAAVGLACVVRGWLNPRLLADAMTLNDNEIPVLAQTIGHAAVTV</sequence>
<dbReference type="GO" id="GO:0016491">
    <property type="term" value="F:oxidoreductase activity"/>
    <property type="evidence" value="ECO:0007669"/>
    <property type="project" value="InterPro"/>
</dbReference>
<evidence type="ECO:0000313" key="2">
    <source>
        <dbReference type="EMBL" id="VVE65194.1"/>
    </source>
</evidence>
<gene>
    <name evidence="2" type="ORF">PAN31117_01788</name>
</gene>
<dbReference type="InterPro" id="IPR029479">
    <property type="entry name" value="Nitroreductase"/>
</dbReference>
<dbReference type="CDD" id="cd02142">
    <property type="entry name" value="McbC_SagB-like_oxidoreductase"/>
    <property type="match status" value="1"/>
</dbReference>
<protein>
    <submittedName>
        <fullName evidence="2">Nitroreductase</fullName>
    </submittedName>
</protein>
<organism evidence="2 3">
    <name type="scientific">Pandoraea anapnoica</name>
    <dbReference type="NCBI Taxonomy" id="2508301"/>
    <lineage>
        <taxon>Bacteria</taxon>
        <taxon>Pseudomonadati</taxon>
        <taxon>Pseudomonadota</taxon>
        <taxon>Betaproteobacteria</taxon>
        <taxon>Burkholderiales</taxon>
        <taxon>Burkholderiaceae</taxon>
        <taxon>Pandoraea</taxon>
    </lineage>
</organism>
<dbReference type="EMBL" id="CABPSP010000004">
    <property type="protein sequence ID" value="VVE65194.1"/>
    <property type="molecule type" value="Genomic_DNA"/>
</dbReference>
<dbReference type="InterPro" id="IPR000415">
    <property type="entry name" value="Nitroreductase-like"/>
</dbReference>
<name>A0A5E4ZV45_9BURK</name>